<feature type="compositionally biased region" description="Pro residues" evidence="1">
    <location>
        <begin position="78"/>
        <end position="98"/>
    </location>
</feature>
<accession>A0A8T3A5Z3</accession>
<protein>
    <submittedName>
        <fullName evidence="2">Uncharacterized protein</fullName>
    </submittedName>
</protein>
<dbReference type="AlphaFoldDB" id="A0A8T3A5Z3"/>
<sequence>MELNLILLPLPHATADDYFLTSYWPTLIRPLPDSHHARRLAPHPTEPPILRLGQTRKQAACTRRLRPPAVAARFTKPTPSPPYPSPTPVLPKPRPALGPKPHAHDCQP</sequence>
<dbReference type="EMBL" id="JAGYWB010000018">
    <property type="protein sequence ID" value="KAI0491469.1"/>
    <property type="molecule type" value="Genomic_DNA"/>
</dbReference>
<comment type="caution">
    <text evidence="2">The sequence shown here is derived from an EMBL/GenBank/DDBJ whole genome shotgun (WGS) entry which is preliminary data.</text>
</comment>
<evidence type="ECO:0000256" key="1">
    <source>
        <dbReference type="SAM" id="MobiDB-lite"/>
    </source>
</evidence>
<reference evidence="2" key="1">
    <citation type="journal article" date="2022" name="Front. Genet.">
        <title>Chromosome-Scale Assembly of the Dendrobium nobile Genome Provides Insights Into the Molecular Mechanism of the Biosynthesis of the Medicinal Active Ingredient of Dendrobium.</title>
        <authorList>
            <person name="Xu Q."/>
            <person name="Niu S.-C."/>
            <person name="Li K.-L."/>
            <person name="Zheng P.-J."/>
            <person name="Zhang X.-J."/>
            <person name="Jia Y."/>
            <person name="Liu Y."/>
            <person name="Niu Y.-X."/>
            <person name="Yu L.-H."/>
            <person name="Chen D.-F."/>
            <person name="Zhang G.-Q."/>
        </authorList>
    </citation>
    <scope>NUCLEOTIDE SEQUENCE</scope>
    <source>
        <tissue evidence="2">Leaf</tissue>
    </source>
</reference>
<feature type="region of interest" description="Disordered" evidence="1">
    <location>
        <begin position="67"/>
        <end position="108"/>
    </location>
</feature>
<dbReference type="Proteomes" id="UP000829196">
    <property type="component" value="Unassembled WGS sequence"/>
</dbReference>
<name>A0A8T3A5Z3_DENNO</name>
<evidence type="ECO:0000313" key="2">
    <source>
        <dbReference type="EMBL" id="KAI0491469.1"/>
    </source>
</evidence>
<keyword evidence="3" id="KW-1185">Reference proteome</keyword>
<evidence type="ECO:0000313" key="3">
    <source>
        <dbReference type="Proteomes" id="UP000829196"/>
    </source>
</evidence>
<organism evidence="2 3">
    <name type="scientific">Dendrobium nobile</name>
    <name type="common">Orchid</name>
    <dbReference type="NCBI Taxonomy" id="94219"/>
    <lineage>
        <taxon>Eukaryota</taxon>
        <taxon>Viridiplantae</taxon>
        <taxon>Streptophyta</taxon>
        <taxon>Embryophyta</taxon>
        <taxon>Tracheophyta</taxon>
        <taxon>Spermatophyta</taxon>
        <taxon>Magnoliopsida</taxon>
        <taxon>Liliopsida</taxon>
        <taxon>Asparagales</taxon>
        <taxon>Orchidaceae</taxon>
        <taxon>Epidendroideae</taxon>
        <taxon>Malaxideae</taxon>
        <taxon>Dendrobiinae</taxon>
        <taxon>Dendrobium</taxon>
    </lineage>
</organism>
<gene>
    <name evidence="2" type="ORF">KFK09_025729</name>
</gene>
<proteinExistence type="predicted"/>